<reference evidence="2 3" key="1">
    <citation type="journal article" date="2019" name="Nat. Ecol. Evol.">
        <title>Megaphylogeny resolves global patterns of mushroom evolution.</title>
        <authorList>
            <person name="Varga T."/>
            <person name="Krizsan K."/>
            <person name="Foldi C."/>
            <person name="Dima B."/>
            <person name="Sanchez-Garcia M."/>
            <person name="Sanchez-Ramirez S."/>
            <person name="Szollosi G.J."/>
            <person name="Szarkandi J.G."/>
            <person name="Papp V."/>
            <person name="Albert L."/>
            <person name="Andreopoulos W."/>
            <person name="Angelini C."/>
            <person name="Antonin V."/>
            <person name="Barry K.W."/>
            <person name="Bougher N.L."/>
            <person name="Buchanan P."/>
            <person name="Buyck B."/>
            <person name="Bense V."/>
            <person name="Catcheside P."/>
            <person name="Chovatia M."/>
            <person name="Cooper J."/>
            <person name="Damon W."/>
            <person name="Desjardin D."/>
            <person name="Finy P."/>
            <person name="Geml J."/>
            <person name="Haridas S."/>
            <person name="Hughes K."/>
            <person name="Justo A."/>
            <person name="Karasinski D."/>
            <person name="Kautmanova I."/>
            <person name="Kiss B."/>
            <person name="Kocsube S."/>
            <person name="Kotiranta H."/>
            <person name="LaButti K.M."/>
            <person name="Lechner B.E."/>
            <person name="Liimatainen K."/>
            <person name="Lipzen A."/>
            <person name="Lukacs Z."/>
            <person name="Mihaltcheva S."/>
            <person name="Morgado L.N."/>
            <person name="Niskanen T."/>
            <person name="Noordeloos M.E."/>
            <person name="Ohm R.A."/>
            <person name="Ortiz-Santana B."/>
            <person name="Ovrebo C."/>
            <person name="Racz N."/>
            <person name="Riley R."/>
            <person name="Savchenko A."/>
            <person name="Shiryaev A."/>
            <person name="Soop K."/>
            <person name="Spirin V."/>
            <person name="Szebenyi C."/>
            <person name="Tomsovsky M."/>
            <person name="Tulloss R.E."/>
            <person name="Uehling J."/>
            <person name="Grigoriev I.V."/>
            <person name="Vagvolgyi C."/>
            <person name="Papp T."/>
            <person name="Martin F.M."/>
            <person name="Miettinen O."/>
            <person name="Hibbett D.S."/>
            <person name="Nagy L.G."/>
        </authorList>
    </citation>
    <scope>NUCLEOTIDE SEQUENCE [LARGE SCALE GENOMIC DNA]</scope>
    <source>
        <strain evidence="2 3">FP101781</strain>
    </source>
</reference>
<evidence type="ECO:0000256" key="1">
    <source>
        <dbReference type="SAM" id="Coils"/>
    </source>
</evidence>
<keyword evidence="1" id="KW-0175">Coiled coil</keyword>
<comment type="caution">
    <text evidence="2">The sequence shown here is derived from an EMBL/GenBank/DDBJ whole genome shotgun (WGS) entry which is preliminary data.</text>
</comment>
<dbReference type="AlphaFoldDB" id="A0A4Y7SAD1"/>
<proteinExistence type="predicted"/>
<evidence type="ECO:0000313" key="3">
    <source>
        <dbReference type="Proteomes" id="UP000298030"/>
    </source>
</evidence>
<name>A0A4Y7SAD1_COPMI</name>
<dbReference type="EMBL" id="QPFP01000282">
    <property type="protein sequence ID" value="TEB18180.1"/>
    <property type="molecule type" value="Genomic_DNA"/>
</dbReference>
<feature type="coiled-coil region" evidence="1">
    <location>
        <begin position="25"/>
        <end position="59"/>
    </location>
</feature>
<evidence type="ECO:0000313" key="2">
    <source>
        <dbReference type="EMBL" id="TEB18180.1"/>
    </source>
</evidence>
<sequence>MLPASQDLISLLDFLGFPETERHLLEKHSTRKTILKQRRNELRQQIQGIERDISEEQHQFGVVYNGRSAPNRLPNEILALVFQTLHGPGRFTGLACVQSMEETRPLDSDLMEFLLCWFWRQ</sequence>
<dbReference type="Proteomes" id="UP000298030">
    <property type="component" value="Unassembled WGS sequence"/>
</dbReference>
<keyword evidence="3" id="KW-1185">Reference proteome</keyword>
<protein>
    <submittedName>
        <fullName evidence="2">Uncharacterized protein</fullName>
    </submittedName>
</protein>
<organism evidence="2 3">
    <name type="scientific">Coprinellus micaceus</name>
    <name type="common">Glistening ink-cap mushroom</name>
    <name type="synonym">Coprinus micaceus</name>
    <dbReference type="NCBI Taxonomy" id="71717"/>
    <lineage>
        <taxon>Eukaryota</taxon>
        <taxon>Fungi</taxon>
        <taxon>Dikarya</taxon>
        <taxon>Basidiomycota</taxon>
        <taxon>Agaricomycotina</taxon>
        <taxon>Agaricomycetes</taxon>
        <taxon>Agaricomycetidae</taxon>
        <taxon>Agaricales</taxon>
        <taxon>Agaricineae</taxon>
        <taxon>Psathyrellaceae</taxon>
        <taxon>Coprinellus</taxon>
    </lineage>
</organism>
<gene>
    <name evidence="2" type="ORF">FA13DRAFT_1804017</name>
</gene>
<accession>A0A4Y7SAD1</accession>